<comment type="similarity">
    <text evidence="1 2">Belongs to the UPF0102 family.</text>
</comment>
<organism evidence="3 4">
    <name type="scientific">candidate division WOR-1 bacterium RIFOXYC2_FULL_46_14</name>
    <dbReference type="NCBI Taxonomy" id="1802587"/>
    <lineage>
        <taxon>Bacteria</taxon>
        <taxon>Bacillati</taxon>
        <taxon>Saganbacteria</taxon>
    </lineage>
</organism>
<sequence>MGLESYQKGKQGEATARIYLEQQGFKILEQNYHSQQGEVDLVAYDKEFLVFIEVKSYSFRSYGSPLGAITKAKRQSIIHAAKTYLYKNNIKDVNCRFDVLSIYYDRFGERNFDHIKDAFYGN</sequence>
<dbReference type="HAMAP" id="MF_00048">
    <property type="entry name" value="UPF0102"/>
    <property type="match status" value="1"/>
</dbReference>
<evidence type="ECO:0000256" key="2">
    <source>
        <dbReference type="HAMAP-Rule" id="MF_00048"/>
    </source>
</evidence>
<dbReference type="SUPFAM" id="SSF52980">
    <property type="entry name" value="Restriction endonuclease-like"/>
    <property type="match status" value="1"/>
</dbReference>
<protein>
    <recommendedName>
        <fullName evidence="2">UPF0102 protein A2438_05855</fullName>
    </recommendedName>
</protein>
<dbReference type="GO" id="GO:0003676">
    <property type="term" value="F:nucleic acid binding"/>
    <property type="evidence" value="ECO:0007669"/>
    <property type="project" value="InterPro"/>
</dbReference>
<dbReference type="InterPro" id="IPR011856">
    <property type="entry name" value="tRNA_endonuc-like_dom_sf"/>
</dbReference>
<comment type="caution">
    <text evidence="3">The sequence shown here is derived from an EMBL/GenBank/DDBJ whole genome shotgun (WGS) entry which is preliminary data.</text>
</comment>
<gene>
    <name evidence="3" type="ORF">A2438_05855</name>
</gene>
<dbReference type="PANTHER" id="PTHR34039:SF1">
    <property type="entry name" value="UPF0102 PROTEIN YRAN"/>
    <property type="match status" value="1"/>
</dbReference>
<proteinExistence type="inferred from homology"/>
<dbReference type="CDD" id="cd20736">
    <property type="entry name" value="PoNe_Nuclease"/>
    <property type="match status" value="1"/>
</dbReference>
<dbReference type="InterPro" id="IPR011335">
    <property type="entry name" value="Restrct_endonuc-II-like"/>
</dbReference>
<evidence type="ECO:0000313" key="4">
    <source>
        <dbReference type="Proteomes" id="UP000179242"/>
    </source>
</evidence>
<dbReference type="InterPro" id="IPR003509">
    <property type="entry name" value="UPF0102_YraN-like"/>
</dbReference>
<dbReference type="Pfam" id="PF02021">
    <property type="entry name" value="UPF0102"/>
    <property type="match status" value="1"/>
</dbReference>
<dbReference type="EMBL" id="MEUJ01000005">
    <property type="protein sequence ID" value="OGC40015.1"/>
    <property type="molecule type" value="Genomic_DNA"/>
</dbReference>
<accession>A0A1F4U4X0</accession>
<evidence type="ECO:0000313" key="3">
    <source>
        <dbReference type="EMBL" id="OGC40015.1"/>
    </source>
</evidence>
<dbReference type="Proteomes" id="UP000179242">
    <property type="component" value="Unassembled WGS sequence"/>
</dbReference>
<dbReference type="Gene3D" id="3.40.1350.10">
    <property type="match status" value="1"/>
</dbReference>
<evidence type="ECO:0000256" key="1">
    <source>
        <dbReference type="ARBA" id="ARBA00006738"/>
    </source>
</evidence>
<dbReference type="PANTHER" id="PTHR34039">
    <property type="entry name" value="UPF0102 PROTEIN YRAN"/>
    <property type="match status" value="1"/>
</dbReference>
<name>A0A1F4U4X0_UNCSA</name>
<dbReference type="NCBIfam" id="NF009150">
    <property type="entry name" value="PRK12497.1-3"/>
    <property type="match status" value="1"/>
</dbReference>
<reference evidence="3 4" key="1">
    <citation type="journal article" date="2016" name="Nat. Commun.">
        <title>Thousands of microbial genomes shed light on interconnected biogeochemical processes in an aquifer system.</title>
        <authorList>
            <person name="Anantharaman K."/>
            <person name="Brown C.T."/>
            <person name="Hug L.A."/>
            <person name="Sharon I."/>
            <person name="Castelle C.J."/>
            <person name="Probst A.J."/>
            <person name="Thomas B.C."/>
            <person name="Singh A."/>
            <person name="Wilkins M.J."/>
            <person name="Karaoz U."/>
            <person name="Brodie E.L."/>
            <person name="Williams K.H."/>
            <person name="Hubbard S.S."/>
            <person name="Banfield J.F."/>
        </authorList>
    </citation>
    <scope>NUCLEOTIDE SEQUENCE [LARGE SCALE GENOMIC DNA]</scope>
</reference>
<dbReference type="AlphaFoldDB" id="A0A1F4U4X0"/>
<dbReference type="NCBIfam" id="TIGR00252">
    <property type="entry name" value="YraN family protein"/>
    <property type="match status" value="1"/>
</dbReference>